<dbReference type="InterPro" id="IPR027417">
    <property type="entry name" value="P-loop_NTPase"/>
</dbReference>
<evidence type="ECO:0000259" key="4">
    <source>
        <dbReference type="PROSITE" id="PS50893"/>
    </source>
</evidence>
<keyword evidence="2" id="KW-0547">Nucleotide-binding</keyword>
<name>A0ABW4GLC3_9ACTN</name>
<dbReference type="Pfam" id="PF00005">
    <property type="entry name" value="ABC_tran"/>
    <property type="match status" value="1"/>
</dbReference>
<evidence type="ECO:0000313" key="5">
    <source>
        <dbReference type="EMBL" id="MFD1543434.1"/>
    </source>
</evidence>
<gene>
    <name evidence="5" type="ORF">ACFSJ0_40770</name>
</gene>
<proteinExistence type="predicted"/>
<dbReference type="EMBL" id="JBHUCM010000038">
    <property type="protein sequence ID" value="MFD1543434.1"/>
    <property type="molecule type" value="Genomic_DNA"/>
</dbReference>
<dbReference type="PROSITE" id="PS00211">
    <property type="entry name" value="ABC_TRANSPORTER_1"/>
    <property type="match status" value="1"/>
</dbReference>
<dbReference type="PROSITE" id="PS50893">
    <property type="entry name" value="ABC_TRANSPORTER_2"/>
    <property type="match status" value="1"/>
</dbReference>
<dbReference type="GO" id="GO:0005524">
    <property type="term" value="F:ATP binding"/>
    <property type="evidence" value="ECO:0007669"/>
    <property type="project" value="UniProtKB-KW"/>
</dbReference>
<organism evidence="5 6">
    <name type="scientific">Nonomuraea guangzhouensis</name>
    <dbReference type="NCBI Taxonomy" id="1291555"/>
    <lineage>
        <taxon>Bacteria</taxon>
        <taxon>Bacillati</taxon>
        <taxon>Actinomycetota</taxon>
        <taxon>Actinomycetes</taxon>
        <taxon>Streptosporangiales</taxon>
        <taxon>Streptosporangiaceae</taxon>
        <taxon>Nonomuraea</taxon>
    </lineage>
</organism>
<keyword evidence="6" id="KW-1185">Reference proteome</keyword>
<dbReference type="InterPro" id="IPR003593">
    <property type="entry name" value="AAA+_ATPase"/>
</dbReference>
<evidence type="ECO:0000256" key="1">
    <source>
        <dbReference type="ARBA" id="ARBA00022448"/>
    </source>
</evidence>
<evidence type="ECO:0000256" key="3">
    <source>
        <dbReference type="ARBA" id="ARBA00022840"/>
    </source>
</evidence>
<dbReference type="InterPro" id="IPR003439">
    <property type="entry name" value="ABC_transporter-like_ATP-bd"/>
</dbReference>
<dbReference type="SMART" id="SM00382">
    <property type="entry name" value="AAA"/>
    <property type="match status" value="1"/>
</dbReference>
<reference evidence="6" key="1">
    <citation type="journal article" date="2019" name="Int. J. Syst. Evol. Microbiol.">
        <title>The Global Catalogue of Microorganisms (GCM) 10K type strain sequencing project: providing services to taxonomists for standard genome sequencing and annotation.</title>
        <authorList>
            <consortium name="The Broad Institute Genomics Platform"/>
            <consortium name="The Broad Institute Genome Sequencing Center for Infectious Disease"/>
            <person name="Wu L."/>
            <person name="Ma J."/>
        </authorList>
    </citation>
    <scope>NUCLEOTIDE SEQUENCE [LARGE SCALE GENOMIC DNA]</scope>
    <source>
        <strain evidence="6">CGMCC 1.15399</strain>
    </source>
</reference>
<dbReference type="InterPro" id="IPR017911">
    <property type="entry name" value="MacB-like_ATP-bd"/>
</dbReference>
<dbReference type="Proteomes" id="UP001597097">
    <property type="component" value="Unassembled WGS sequence"/>
</dbReference>
<dbReference type="PANTHER" id="PTHR24220:SF685">
    <property type="entry name" value="ABC TRANSPORTER RELATED"/>
    <property type="match status" value="1"/>
</dbReference>
<dbReference type="RefSeq" id="WP_308126981.1">
    <property type="nucleotide sequence ID" value="NZ_JAHKRM010000007.1"/>
</dbReference>
<dbReference type="Gene3D" id="3.40.50.300">
    <property type="entry name" value="P-loop containing nucleotide triphosphate hydrolases"/>
    <property type="match status" value="1"/>
</dbReference>
<feature type="domain" description="ABC transporter" evidence="4">
    <location>
        <begin position="1"/>
        <end position="233"/>
    </location>
</feature>
<dbReference type="CDD" id="cd03255">
    <property type="entry name" value="ABC_MJ0796_LolCDE_FtsE"/>
    <property type="match status" value="1"/>
</dbReference>
<dbReference type="SUPFAM" id="SSF52540">
    <property type="entry name" value="P-loop containing nucleoside triphosphate hydrolases"/>
    <property type="match status" value="1"/>
</dbReference>
<evidence type="ECO:0000313" key="6">
    <source>
        <dbReference type="Proteomes" id="UP001597097"/>
    </source>
</evidence>
<accession>A0ABW4GLC3</accession>
<sequence length="239" mass="25693">MRKTYNTRTGGIAALEGVTIGCGKSALTAIIGPSRSGKSTLLRCASGLERPSSGSVFLDGEELTDLDDASLTRLRRDRLGFVFQGPNLLPALDVAENIALPLHLSGRSMDTALFDSVIAHIGLADRLRDLPDKLSFGEQQRVAVARAVVGRAPVIFADEPTCAQDSHDIDRLLGLLRESVRAAGQTVVVATHDPRIAAYADHVYFLSRGRVVDELTLPPSKAVAERMAHLAMWDRGEPS</sequence>
<comment type="caution">
    <text evidence="5">The sequence shown here is derived from an EMBL/GenBank/DDBJ whole genome shotgun (WGS) entry which is preliminary data.</text>
</comment>
<dbReference type="InterPro" id="IPR015854">
    <property type="entry name" value="ABC_transpr_LolD-like"/>
</dbReference>
<evidence type="ECO:0000256" key="2">
    <source>
        <dbReference type="ARBA" id="ARBA00022741"/>
    </source>
</evidence>
<dbReference type="PANTHER" id="PTHR24220">
    <property type="entry name" value="IMPORT ATP-BINDING PROTEIN"/>
    <property type="match status" value="1"/>
</dbReference>
<keyword evidence="3 5" id="KW-0067">ATP-binding</keyword>
<protein>
    <submittedName>
        <fullName evidence="5">ABC transporter ATP-binding protein</fullName>
    </submittedName>
</protein>
<dbReference type="InterPro" id="IPR017871">
    <property type="entry name" value="ABC_transporter-like_CS"/>
</dbReference>
<keyword evidence="1" id="KW-0813">Transport</keyword>